<feature type="transmembrane region" description="Helical" evidence="7">
    <location>
        <begin position="208"/>
        <end position="231"/>
    </location>
</feature>
<dbReference type="GO" id="GO:0016020">
    <property type="term" value="C:membrane"/>
    <property type="evidence" value="ECO:0007669"/>
    <property type="project" value="UniProtKB-SubCell"/>
</dbReference>
<keyword evidence="4 7" id="KW-0472">Membrane</keyword>
<dbReference type="EMBL" id="SKBN01000189">
    <property type="protein sequence ID" value="TGJ81017.1"/>
    <property type="molecule type" value="Genomic_DNA"/>
</dbReference>
<comment type="caution">
    <text evidence="9">The sequence shown here is derived from an EMBL/GenBank/DDBJ whole genome shotgun (WGS) entry which is preliminary data.</text>
</comment>
<feature type="transmembrane region" description="Helical" evidence="7">
    <location>
        <begin position="97"/>
        <end position="116"/>
    </location>
</feature>
<keyword evidence="3 7" id="KW-1133">Transmembrane helix</keyword>
<organism evidence="9 10">
    <name type="scientific">Xylaria hypoxylon</name>
    <dbReference type="NCBI Taxonomy" id="37992"/>
    <lineage>
        <taxon>Eukaryota</taxon>
        <taxon>Fungi</taxon>
        <taxon>Dikarya</taxon>
        <taxon>Ascomycota</taxon>
        <taxon>Pezizomycotina</taxon>
        <taxon>Sordariomycetes</taxon>
        <taxon>Xylariomycetidae</taxon>
        <taxon>Xylariales</taxon>
        <taxon>Xylariaceae</taxon>
        <taxon>Xylaria</taxon>
    </lineage>
</organism>
<keyword evidence="10" id="KW-1185">Reference proteome</keyword>
<reference evidence="9 10" key="1">
    <citation type="submission" date="2019-03" db="EMBL/GenBank/DDBJ databases">
        <title>Draft genome sequence of Xylaria hypoxylon DSM 108379, a ubiquitous saprotrophic-parasitic fungi on hardwood.</title>
        <authorList>
            <person name="Buettner E."/>
            <person name="Leonhardt S."/>
            <person name="Gebauer A.M."/>
            <person name="Liers C."/>
            <person name="Hofrichter M."/>
            <person name="Kellner H."/>
        </authorList>
    </citation>
    <scope>NUCLEOTIDE SEQUENCE [LARGE SCALE GENOMIC DNA]</scope>
    <source>
        <strain evidence="9 10">DSM 108379</strain>
    </source>
</reference>
<accession>A0A4Z0YD30</accession>
<keyword evidence="2 7" id="KW-0812">Transmembrane</keyword>
<dbReference type="InterPro" id="IPR052337">
    <property type="entry name" value="SAT4-like"/>
</dbReference>
<feature type="transmembrane region" description="Helical" evidence="7">
    <location>
        <begin position="251"/>
        <end position="271"/>
    </location>
</feature>
<evidence type="ECO:0000256" key="5">
    <source>
        <dbReference type="ARBA" id="ARBA00038359"/>
    </source>
</evidence>
<evidence type="ECO:0000256" key="1">
    <source>
        <dbReference type="ARBA" id="ARBA00004141"/>
    </source>
</evidence>
<dbReference type="AlphaFoldDB" id="A0A4Z0YD30"/>
<evidence type="ECO:0000256" key="2">
    <source>
        <dbReference type="ARBA" id="ARBA00022692"/>
    </source>
</evidence>
<gene>
    <name evidence="9" type="ORF">E0Z10_g7735</name>
</gene>
<feature type="region of interest" description="Disordered" evidence="6">
    <location>
        <begin position="289"/>
        <end position="317"/>
    </location>
</feature>
<proteinExistence type="inferred from homology"/>
<dbReference type="Pfam" id="PF20684">
    <property type="entry name" value="Fung_rhodopsin"/>
    <property type="match status" value="1"/>
</dbReference>
<evidence type="ECO:0000256" key="4">
    <source>
        <dbReference type="ARBA" id="ARBA00023136"/>
    </source>
</evidence>
<comment type="similarity">
    <text evidence="5">Belongs to the SAT4 family.</text>
</comment>
<evidence type="ECO:0000256" key="7">
    <source>
        <dbReference type="SAM" id="Phobius"/>
    </source>
</evidence>
<feature type="domain" description="Rhodopsin" evidence="8">
    <location>
        <begin position="32"/>
        <end position="277"/>
    </location>
</feature>
<evidence type="ECO:0000256" key="3">
    <source>
        <dbReference type="ARBA" id="ARBA00022989"/>
    </source>
</evidence>
<name>A0A4Z0YD30_9PEZI</name>
<evidence type="ECO:0000313" key="10">
    <source>
        <dbReference type="Proteomes" id="UP000297716"/>
    </source>
</evidence>
<dbReference type="PANTHER" id="PTHR33048">
    <property type="entry name" value="PTH11-LIKE INTEGRAL MEMBRANE PROTEIN (AFU_ORTHOLOGUE AFUA_5G11245)"/>
    <property type="match status" value="1"/>
</dbReference>
<dbReference type="InterPro" id="IPR049326">
    <property type="entry name" value="Rhodopsin_dom_fungi"/>
</dbReference>
<feature type="transmembrane region" description="Helical" evidence="7">
    <location>
        <begin position="128"/>
        <end position="150"/>
    </location>
</feature>
<dbReference type="PANTHER" id="PTHR33048:SF151">
    <property type="entry name" value="INTEGRAL MEMBRANE PROTEIN"/>
    <property type="match status" value="1"/>
</dbReference>
<evidence type="ECO:0000259" key="8">
    <source>
        <dbReference type="Pfam" id="PF20684"/>
    </source>
</evidence>
<feature type="transmembrane region" description="Helical" evidence="7">
    <location>
        <begin position="12"/>
        <end position="34"/>
    </location>
</feature>
<evidence type="ECO:0000313" key="9">
    <source>
        <dbReference type="EMBL" id="TGJ81017.1"/>
    </source>
</evidence>
<feature type="transmembrane region" description="Helical" evidence="7">
    <location>
        <begin position="46"/>
        <end position="69"/>
    </location>
</feature>
<comment type="subcellular location">
    <subcellularLocation>
        <location evidence="1">Membrane</location>
        <topology evidence="1">Multi-pass membrane protein</topology>
    </subcellularLocation>
</comment>
<evidence type="ECO:0000256" key="6">
    <source>
        <dbReference type="SAM" id="MobiDB-lite"/>
    </source>
</evidence>
<protein>
    <recommendedName>
        <fullName evidence="8">Rhodopsin domain-containing protein</fullName>
    </recommendedName>
</protein>
<sequence>MEKFPPSSDDRAPGIVACCIALIVVPSIAVALRLWSRGVAASLTFWWDDVAILVTLVFSHAFLALALYWTTIGLGKHSRTIPLELVNLNNTVNRVTLVFYSACILFLKFSALLLYARIFKSSPVFRRTLWIVGVILTVWWAILTLVPWLFCHPIEKDLNVFLPGVCDHPLSWYYASALINAVADLVVLILPTPIIWKLQMTMRKKISISLVFLIGYVSAFLSFARFIIIVLNPSILNGGQGADPSWDLVPLLYLSLLEAPVAIIALCAPSISQLVSRAVEHGAFSSLFHSRPQSTSQGSSGMERKDSDNSNGSGLVTLDSSANRSWINRPKWANASHNTTVSTTRTLDEDGNQFESGDVALGAIHVKDRYDVVHQQV</sequence>
<feature type="compositionally biased region" description="Polar residues" evidence="6">
    <location>
        <begin position="289"/>
        <end position="300"/>
    </location>
</feature>
<dbReference type="Proteomes" id="UP000297716">
    <property type="component" value="Unassembled WGS sequence"/>
</dbReference>
<dbReference type="OrthoDB" id="3934549at2759"/>